<keyword evidence="7" id="KW-0150">Chloroplast</keyword>
<comment type="similarity">
    <text evidence="2 7">Belongs to the short-chain dehydrogenases/reductases (SDR) family. POR subfamily.</text>
</comment>
<dbReference type="InterPro" id="IPR005979">
    <property type="entry name" value="Prochl_reduct"/>
</dbReference>
<dbReference type="GO" id="GO:0015995">
    <property type="term" value="P:chlorophyll biosynthetic process"/>
    <property type="evidence" value="ECO:0007669"/>
    <property type="project" value="UniProtKB-UniPathway"/>
</dbReference>
<keyword evidence="7" id="KW-0934">Plastid</keyword>
<evidence type="ECO:0000313" key="9">
    <source>
        <dbReference type="Proteomes" id="UP000198341"/>
    </source>
</evidence>
<dbReference type="PRINTS" id="PR00081">
    <property type="entry name" value="GDHRDH"/>
</dbReference>
<dbReference type="STRING" id="41875.K8EB47"/>
<organism evidence="8 9">
    <name type="scientific">Bathycoccus prasinos</name>
    <dbReference type="NCBI Taxonomy" id="41875"/>
    <lineage>
        <taxon>Eukaryota</taxon>
        <taxon>Viridiplantae</taxon>
        <taxon>Chlorophyta</taxon>
        <taxon>Mamiellophyceae</taxon>
        <taxon>Mamiellales</taxon>
        <taxon>Bathycoccaceae</taxon>
        <taxon>Bathycoccus</taxon>
    </lineage>
</organism>
<dbReference type="eggNOG" id="KOG1208">
    <property type="taxonomic scope" value="Eukaryota"/>
</dbReference>
<keyword evidence="5 7" id="KW-0560">Oxidoreductase</keyword>
<dbReference type="Gene3D" id="3.40.50.720">
    <property type="entry name" value="NAD(P)-binding Rossmann-like Domain"/>
    <property type="match status" value="1"/>
</dbReference>
<dbReference type="NCBIfam" id="TIGR01289">
    <property type="entry name" value="LPOR"/>
    <property type="match status" value="1"/>
</dbReference>
<accession>K8EB47</accession>
<dbReference type="GeneID" id="19017506"/>
<evidence type="ECO:0000256" key="1">
    <source>
        <dbReference type="ARBA" id="ARBA00005173"/>
    </source>
</evidence>
<dbReference type="EMBL" id="FO082277">
    <property type="protein sequence ID" value="CCO15041.1"/>
    <property type="molecule type" value="Genomic_DNA"/>
</dbReference>
<dbReference type="PANTHER" id="PTHR44419:SF19">
    <property type="entry name" value="PROTOCHLOROPHYLLIDE REDUCTASE A, CHLOROPLASTIC"/>
    <property type="match status" value="1"/>
</dbReference>
<dbReference type="GO" id="GO:0015979">
    <property type="term" value="P:photosynthesis"/>
    <property type="evidence" value="ECO:0007669"/>
    <property type="project" value="UniProtKB-KW"/>
</dbReference>
<dbReference type="PANTHER" id="PTHR44419">
    <property type="entry name" value="PROTOCHLOROPHYLLIDE REDUCTASE C, CHLOROPLASTIC"/>
    <property type="match status" value="1"/>
</dbReference>
<evidence type="ECO:0000256" key="6">
    <source>
        <dbReference type="ARBA" id="ARBA00023171"/>
    </source>
</evidence>
<keyword evidence="6 7" id="KW-0149">Chlorophyll biosynthesis</keyword>
<dbReference type="UniPathway" id="UPA00668"/>
<evidence type="ECO:0000256" key="3">
    <source>
        <dbReference type="ARBA" id="ARBA00022531"/>
    </source>
</evidence>
<dbReference type="InterPro" id="IPR002347">
    <property type="entry name" value="SDR_fam"/>
</dbReference>
<dbReference type="Proteomes" id="UP000198341">
    <property type="component" value="Chromosome 2"/>
</dbReference>
<evidence type="ECO:0000256" key="7">
    <source>
        <dbReference type="RuleBase" id="RU365001"/>
    </source>
</evidence>
<dbReference type="GO" id="GO:0009507">
    <property type="term" value="C:chloroplast"/>
    <property type="evidence" value="ECO:0007669"/>
    <property type="project" value="UniProtKB-SubCell"/>
</dbReference>
<protein>
    <recommendedName>
        <fullName evidence="7">NADPH-protochlorophyllide oxidoreductase</fullName>
        <ecNumber evidence="7">1.3.1.33</ecNumber>
    </recommendedName>
</protein>
<dbReference type="InterPro" id="IPR036291">
    <property type="entry name" value="NAD(P)-bd_dom_sf"/>
</dbReference>
<gene>
    <name evidence="8" type="ORF">Bathy02g03930</name>
</gene>
<dbReference type="KEGG" id="bpg:Bathy02g03930"/>
<comment type="catalytic activity">
    <reaction evidence="7">
        <text>chlorophyllide a + NADP(+) = protochlorophyllide a + NADPH + H(+)</text>
        <dbReference type="Rhea" id="RHEA:11132"/>
        <dbReference type="ChEBI" id="CHEBI:15378"/>
        <dbReference type="ChEBI" id="CHEBI:57783"/>
        <dbReference type="ChEBI" id="CHEBI:58349"/>
        <dbReference type="ChEBI" id="CHEBI:83348"/>
        <dbReference type="ChEBI" id="CHEBI:83350"/>
        <dbReference type="EC" id="1.3.1.33"/>
    </reaction>
</comment>
<keyword evidence="3 7" id="KW-0602">Photosynthesis</keyword>
<dbReference type="RefSeq" id="XP_007514801.1">
    <property type="nucleotide sequence ID" value="XM_007514739.1"/>
</dbReference>
<evidence type="ECO:0000256" key="2">
    <source>
        <dbReference type="ARBA" id="ARBA00005821"/>
    </source>
</evidence>
<comment type="subcellular location">
    <subcellularLocation>
        <location evidence="7">Plastid</location>
        <location evidence="7">Chloroplast</location>
    </subcellularLocation>
</comment>
<evidence type="ECO:0000256" key="4">
    <source>
        <dbReference type="ARBA" id="ARBA00022857"/>
    </source>
</evidence>
<comment type="function">
    <text evidence="7">Phototransformation of protochlorophyllide (Pchlide) to chlorophyllide (Chlide).</text>
</comment>
<name>K8EB47_9CHLO</name>
<proteinExistence type="inferred from homology"/>
<reference evidence="8 9" key="1">
    <citation type="submission" date="2011-10" db="EMBL/GenBank/DDBJ databases">
        <authorList>
            <person name="Genoscope - CEA"/>
        </authorList>
    </citation>
    <scope>NUCLEOTIDE SEQUENCE [LARGE SCALE GENOMIC DNA]</scope>
    <source>
        <strain evidence="8 9">RCC 1105</strain>
    </source>
</reference>
<dbReference type="GO" id="GO:0016630">
    <property type="term" value="F:protochlorophyllide reductase activity"/>
    <property type="evidence" value="ECO:0007669"/>
    <property type="project" value="UniProtKB-EC"/>
</dbReference>
<dbReference type="EC" id="1.3.1.33" evidence="7"/>
<keyword evidence="7" id="KW-0809">Transit peptide</keyword>
<evidence type="ECO:0000256" key="5">
    <source>
        <dbReference type="ARBA" id="ARBA00023002"/>
    </source>
</evidence>
<keyword evidence="4 7" id="KW-0521">NADP</keyword>
<dbReference type="AlphaFoldDB" id="K8EB47"/>
<sequence>MLALQQKQCVVQSNVSILRSKNQQQQKSSSPRRQSRQSTIITRSLFNFAQKPANQKKVVVITGASSGLGLYTTKALVETGEYCVVMAVRNPAKAEEKAKEFGFPADAYHVMECELADLDSVRSFAKKFLASRYVQNFSALICNAALYLPNATVPSFTKQGFEECVGVNHLAHHLLALLLLDKLSVNAKAEQKRLIIVGSVTGNTNTLAGQVPPRANLGDMEGLKTGFRGGDRNQNAMIDGERFIGAKAYKDSKLCNMLDIKEFARRYADTGVQFSTMYPGCIAESNLFRNHTPFFQWLFPVIQKNVTKGYVSETEAGLRLASLVIDPQYTEQGAYWSWKGGGDQLMDNYWDSGNREIAFNNKPSKEGRDMEKAQAVFDYSSALVGYKPTPTIKKLDTEAMAAPAR</sequence>
<comment type="pathway">
    <text evidence="1 7">Porphyrin-containing compound metabolism; chlorophyll biosynthesis.</text>
</comment>
<dbReference type="SUPFAM" id="SSF51735">
    <property type="entry name" value="NAD(P)-binding Rossmann-fold domains"/>
    <property type="match status" value="1"/>
</dbReference>
<keyword evidence="9" id="KW-1185">Reference proteome</keyword>
<dbReference type="Pfam" id="PF00106">
    <property type="entry name" value="adh_short"/>
    <property type="match status" value="1"/>
</dbReference>
<evidence type="ECO:0000313" key="8">
    <source>
        <dbReference type="EMBL" id="CCO15041.1"/>
    </source>
</evidence>
<dbReference type="OrthoDB" id="191139at2759"/>